<evidence type="ECO:0000313" key="3">
    <source>
        <dbReference type="Proteomes" id="UP001338582"/>
    </source>
</evidence>
<proteinExistence type="predicted"/>
<protein>
    <submittedName>
        <fullName evidence="2">Uncharacterized protein</fullName>
    </submittedName>
</protein>
<dbReference type="KEGG" id="asau:88175807"/>
<dbReference type="RefSeq" id="XP_062879739.1">
    <property type="nucleotide sequence ID" value="XM_063023669.1"/>
</dbReference>
<organism evidence="2 3">
    <name type="scientific">Australozyma saopauloensis</name>
    <dbReference type="NCBI Taxonomy" id="291208"/>
    <lineage>
        <taxon>Eukaryota</taxon>
        <taxon>Fungi</taxon>
        <taxon>Dikarya</taxon>
        <taxon>Ascomycota</taxon>
        <taxon>Saccharomycotina</taxon>
        <taxon>Pichiomycetes</taxon>
        <taxon>Metschnikowiaceae</taxon>
        <taxon>Australozyma</taxon>
    </lineage>
</organism>
<dbReference type="GeneID" id="88175807"/>
<dbReference type="Proteomes" id="UP001338582">
    <property type="component" value="Chromosome 6"/>
</dbReference>
<dbReference type="EMBL" id="CP138899">
    <property type="protein sequence ID" value="WPK27361.1"/>
    <property type="molecule type" value="Genomic_DNA"/>
</dbReference>
<reference evidence="2 3" key="1">
    <citation type="submission" date="2023-10" db="EMBL/GenBank/DDBJ databases">
        <title>Draft Genome Sequence of Candida saopaulonensis from a very Premature Infant with Sepsis.</title>
        <authorList>
            <person name="Ning Y."/>
            <person name="Dai R."/>
            <person name="Xiao M."/>
            <person name="Xu Y."/>
            <person name="Yan Q."/>
            <person name="Zhang L."/>
        </authorList>
    </citation>
    <scope>NUCLEOTIDE SEQUENCE [LARGE SCALE GENOMIC DNA]</scope>
    <source>
        <strain evidence="2 3">19XY460</strain>
    </source>
</reference>
<accession>A0AAX4HG23</accession>
<evidence type="ECO:0000313" key="2">
    <source>
        <dbReference type="EMBL" id="WPK27361.1"/>
    </source>
</evidence>
<name>A0AAX4HG23_9ASCO</name>
<sequence>MDEDSDSSVVSDDSLLNFAPRTTPKDTTHVPQTSQLVEIPAIFTVEGEKNRKLLQQNEEIQNSIVEDQKRALERSNATKELQLRVLDEINDNGSDFLFSMKSDAKIIEDYMERIHGQDTNILFERHYYFLLNCPIVKLDLPLNLVLQLVIEDLPAMMQDQLIFDRIMQANNLNDFDLLVSALRYGKDPATLQLARQAISRRPHNEKWDENPLANDQKDLFGKIIAAIGGLETEYMTLKLVHYNNNPEILVHRLSIIFKFHLKYLKDTSIADRLFRTFVHASSDFLLNKTCNHALVTELMIPTFCKFVSWHTHQFDKIIEDSVAQASIAEKLHIILALLKVQIFKENLTHKAWEQHYAFLENLSSHESVMDEHSQNVLDRLIHLFLDTEPAPNLLRPMISVLRKLATQLAAQSNETESCGMFAVKLVISLLSKDLNRWLDFPRQEFHDLNEQLRATKSEYQRAIGSPHLARMEPMKRHKISMALGEAYHDLDYMSTVLDKNMILIRNNEFYEST</sequence>
<keyword evidence="3" id="KW-1185">Reference proteome</keyword>
<gene>
    <name evidence="2" type="ORF">PUMCH_004747</name>
</gene>
<evidence type="ECO:0000256" key="1">
    <source>
        <dbReference type="SAM" id="MobiDB-lite"/>
    </source>
</evidence>
<feature type="region of interest" description="Disordered" evidence="1">
    <location>
        <begin position="1"/>
        <end position="30"/>
    </location>
</feature>
<dbReference type="AlphaFoldDB" id="A0AAX4HG23"/>